<dbReference type="EMBL" id="KZ613783">
    <property type="protein sequence ID" value="PMD62704.1"/>
    <property type="molecule type" value="Genomic_DNA"/>
</dbReference>
<dbReference type="AlphaFoldDB" id="A0A2J6TI71"/>
<dbReference type="RefSeq" id="XP_024739608.1">
    <property type="nucleotide sequence ID" value="XM_024872083.1"/>
</dbReference>
<dbReference type="GeneID" id="36580164"/>
<gene>
    <name evidence="2" type="ORF">K444DRAFT_347969</name>
</gene>
<sequence>MSLCVFITALLIHECLFWDSSRVKEGPNKRGTVKSVFTFPCFLTTDCRVHFYPNLCPLCSPRKFGKCNEILILPFNIASFICAYPLSVFSKSWYFVIGACCEFQPEALALKKGISEKKICHLRTLGFQQS</sequence>
<reference evidence="2 3" key="1">
    <citation type="submission" date="2016-04" db="EMBL/GenBank/DDBJ databases">
        <title>A degradative enzymes factory behind the ericoid mycorrhizal symbiosis.</title>
        <authorList>
            <consortium name="DOE Joint Genome Institute"/>
            <person name="Martino E."/>
            <person name="Morin E."/>
            <person name="Grelet G."/>
            <person name="Kuo A."/>
            <person name="Kohler A."/>
            <person name="Daghino S."/>
            <person name="Barry K."/>
            <person name="Choi C."/>
            <person name="Cichocki N."/>
            <person name="Clum A."/>
            <person name="Copeland A."/>
            <person name="Hainaut M."/>
            <person name="Haridas S."/>
            <person name="Labutti K."/>
            <person name="Lindquist E."/>
            <person name="Lipzen A."/>
            <person name="Khouja H.-R."/>
            <person name="Murat C."/>
            <person name="Ohm R."/>
            <person name="Olson A."/>
            <person name="Spatafora J."/>
            <person name="Veneault-Fourrey C."/>
            <person name="Henrissat B."/>
            <person name="Grigoriev I."/>
            <person name="Martin F."/>
            <person name="Perotto S."/>
        </authorList>
    </citation>
    <scope>NUCLEOTIDE SEQUENCE [LARGE SCALE GENOMIC DNA]</scope>
    <source>
        <strain evidence="2 3">E</strain>
    </source>
</reference>
<keyword evidence="1" id="KW-0732">Signal</keyword>
<dbReference type="InParanoid" id="A0A2J6TI71"/>
<dbReference type="Proteomes" id="UP000235371">
    <property type="component" value="Unassembled WGS sequence"/>
</dbReference>
<evidence type="ECO:0008006" key="4">
    <source>
        <dbReference type="Google" id="ProtNLM"/>
    </source>
</evidence>
<evidence type="ECO:0000313" key="3">
    <source>
        <dbReference type="Proteomes" id="UP000235371"/>
    </source>
</evidence>
<evidence type="ECO:0000313" key="2">
    <source>
        <dbReference type="EMBL" id="PMD62704.1"/>
    </source>
</evidence>
<accession>A0A2J6TI71</accession>
<protein>
    <recommendedName>
        <fullName evidence="4">Secreted protein</fullName>
    </recommendedName>
</protein>
<evidence type="ECO:0000256" key="1">
    <source>
        <dbReference type="SAM" id="SignalP"/>
    </source>
</evidence>
<keyword evidence="3" id="KW-1185">Reference proteome</keyword>
<feature type="signal peptide" evidence="1">
    <location>
        <begin position="1"/>
        <end position="17"/>
    </location>
</feature>
<proteinExistence type="predicted"/>
<organism evidence="2 3">
    <name type="scientific">Hyaloscypha bicolor E</name>
    <dbReference type="NCBI Taxonomy" id="1095630"/>
    <lineage>
        <taxon>Eukaryota</taxon>
        <taxon>Fungi</taxon>
        <taxon>Dikarya</taxon>
        <taxon>Ascomycota</taxon>
        <taxon>Pezizomycotina</taxon>
        <taxon>Leotiomycetes</taxon>
        <taxon>Helotiales</taxon>
        <taxon>Hyaloscyphaceae</taxon>
        <taxon>Hyaloscypha</taxon>
        <taxon>Hyaloscypha bicolor</taxon>
    </lineage>
</organism>
<name>A0A2J6TI71_9HELO</name>
<feature type="chain" id="PRO_5014344908" description="Secreted protein" evidence="1">
    <location>
        <begin position="18"/>
        <end position="130"/>
    </location>
</feature>